<dbReference type="STRING" id="1182545.A0A072PWG0"/>
<dbReference type="EMBL" id="AMGV01000003">
    <property type="protein sequence ID" value="KEF59920.1"/>
    <property type="molecule type" value="Genomic_DNA"/>
</dbReference>
<dbReference type="GO" id="GO:0050684">
    <property type="term" value="P:regulation of mRNA processing"/>
    <property type="evidence" value="ECO:0007669"/>
    <property type="project" value="TreeGrafter"/>
</dbReference>
<dbReference type="AlphaFoldDB" id="A0A072PWG0"/>
<gene>
    <name evidence="9" type="ORF">A1O9_04768</name>
</gene>
<dbReference type="EC" id="2.7.11.1" evidence="1"/>
<evidence type="ECO:0000313" key="9">
    <source>
        <dbReference type="EMBL" id="KEF59920.1"/>
    </source>
</evidence>
<dbReference type="GO" id="GO:0000245">
    <property type="term" value="P:spliceosomal complex assembly"/>
    <property type="evidence" value="ECO:0007669"/>
    <property type="project" value="TreeGrafter"/>
</dbReference>
<evidence type="ECO:0000256" key="4">
    <source>
        <dbReference type="ARBA" id="ARBA00022741"/>
    </source>
</evidence>
<keyword evidence="6" id="KW-0067">ATP-binding</keyword>
<comment type="catalytic activity">
    <reaction evidence="8">
        <text>L-seryl-[protein] + ATP = O-phospho-L-seryl-[protein] + ADP + H(+)</text>
        <dbReference type="Rhea" id="RHEA:17989"/>
        <dbReference type="Rhea" id="RHEA-COMP:9863"/>
        <dbReference type="Rhea" id="RHEA-COMP:11604"/>
        <dbReference type="ChEBI" id="CHEBI:15378"/>
        <dbReference type="ChEBI" id="CHEBI:29999"/>
        <dbReference type="ChEBI" id="CHEBI:30616"/>
        <dbReference type="ChEBI" id="CHEBI:83421"/>
        <dbReference type="ChEBI" id="CHEBI:456216"/>
        <dbReference type="EC" id="2.7.11.1"/>
    </reaction>
</comment>
<evidence type="ECO:0000256" key="1">
    <source>
        <dbReference type="ARBA" id="ARBA00012513"/>
    </source>
</evidence>
<dbReference type="GO" id="GO:0004674">
    <property type="term" value="F:protein serine/threonine kinase activity"/>
    <property type="evidence" value="ECO:0007669"/>
    <property type="project" value="UniProtKB-KW"/>
</dbReference>
<evidence type="ECO:0000256" key="3">
    <source>
        <dbReference type="ARBA" id="ARBA00022679"/>
    </source>
</evidence>
<dbReference type="InterPro" id="IPR051334">
    <property type="entry name" value="SRPK"/>
</dbReference>
<evidence type="ECO:0000256" key="6">
    <source>
        <dbReference type="ARBA" id="ARBA00022840"/>
    </source>
</evidence>
<sequence length="62" mass="7191">MEDLSIYCDSNLLYNQENMSNYCPSGFHPVCLNDTFKDGRYKLHHNLGWGGYSTAWLAKDKK</sequence>
<evidence type="ECO:0000313" key="10">
    <source>
        <dbReference type="Proteomes" id="UP000027920"/>
    </source>
</evidence>
<organism evidence="9 10">
    <name type="scientific">Exophiala aquamarina CBS 119918</name>
    <dbReference type="NCBI Taxonomy" id="1182545"/>
    <lineage>
        <taxon>Eukaryota</taxon>
        <taxon>Fungi</taxon>
        <taxon>Dikarya</taxon>
        <taxon>Ascomycota</taxon>
        <taxon>Pezizomycotina</taxon>
        <taxon>Eurotiomycetes</taxon>
        <taxon>Chaetothyriomycetidae</taxon>
        <taxon>Chaetothyriales</taxon>
        <taxon>Herpotrichiellaceae</taxon>
        <taxon>Exophiala</taxon>
    </lineage>
</organism>
<dbReference type="VEuPathDB" id="FungiDB:A1O9_04768"/>
<keyword evidence="4" id="KW-0547">Nucleotide-binding</keyword>
<dbReference type="RefSeq" id="XP_013262510.1">
    <property type="nucleotide sequence ID" value="XM_013407056.1"/>
</dbReference>
<evidence type="ECO:0000256" key="2">
    <source>
        <dbReference type="ARBA" id="ARBA00022527"/>
    </source>
</evidence>
<keyword evidence="2" id="KW-0723">Serine/threonine-protein kinase</keyword>
<dbReference type="HOGENOM" id="CLU_2910268_0_0_1"/>
<evidence type="ECO:0000256" key="8">
    <source>
        <dbReference type="ARBA" id="ARBA00048679"/>
    </source>
</evidence>
<proteinExistence type="predicted"/>
<dbReference type="OrthoDB" id="4119926at2759"/>
<keyword evidence="3" id="KW-0808">Transferase</keyword>
<dbReference type="Gene3D" id="3.30.200.20">
    <property type="entry name" value="Phosphorylase Kinase, domain 1"/>
    <property type="match status" value="1"/>
</dbReference>
<dbReference type="PANTHER" id="PTHR47634:SF9">
    <property type="entry name" value="PROTEIN KINASE DOMAIN-CONTAINING PROTEIN-RELATED"/>
    <property type="match status" value="1"/>
</dbReference>
<dbReference type="PANTHER" id="PTHR47634">
    <property type="entry name" value="PROTEIN KINASE DOMAIN-CONTAINING PROTEIN-RELATED"/>
    <property type="match status" value="1"/>
</dbReference>
<dbReference type="Proteomes" id="UP000027920">
    <property type="component" value="Unassembled WGS sequence"/>
</dbReference>
<name>A0A072PWG0_9EURO</name>
<comment type="catalytic activity">
    <reaction evidence="7">
        <text>L-threonyl-[protein] + ATP = O-phospho-L-threonyl-[protein] + ADP + H(+)</text>
        <dbReference type="Rhea" id="RHEA:46608"/>
        <dbReference type="Rhea" id="RHEA-COMP:11060"/>
        <dbReference type="Rhea" id="RHEA-COMP:11605"/>
        <dbReference type="ChEBI" id="CHEBI:15378"/>
        <dbReference type="ChEBI" id="CHEBI:30013"/>
        <dbReference type="ChEBI" id="CHEBI:30616"/>
        <dbReference type="ChEBI" id="CHEBI:61977"/>
        <dbReference type="ChEBI" id="CHEBI:456216"/>
        <dbReference type="EC" id="2.7.11.1"/>
    </reaction>
</comment>
<dbReference type="GO" id="GO:0005524">
    <property type="term" value="F:ATP binding"/>
    <property type="evidence" value="ECO:0007669"/>
    <property type="project" value="UniProtKB-KW"/>
</dbReference>
<comment type="caution">
    <text evidence="9">The sequence shown here is derived from an EMBL/GenBank/DDBJ whole genome shotgun (WGS) entry which is preliminary data.</text>
</comment>
<keyword evidence="5" id="KW-0418">Kinase</keyword>
<evidence type="ECO:0000256" key="7">
    <source>
        <dbReference type="ARBA" id="ARBA00047899"/>
    </source>
</evidence>
<accession>A0A072PWG0</accession>
<evidence type="ECO:0000256" key="5">
    <source>
        <dbReference type="ARBA" id="ARBA00022777"/>
    </source>
</evidence>
<protein>
    <recommendedName>
        <fullName evidence="1">non-specific serine/threonine protein kinase</fullName>
        <ecNumber evidence="1">2.7.11.1</ecNumber>
    </recommendedName>
</protein>
<dbReference type="GeneID" id="25279697"/>
<feature type="non-terminal residue" evidence="9">
    <location>
        <position position="62"/>
    </location>
</feature>
<keyword evidence="10" id="KW-1185">Reference proteome</keyword>
<reference evidence="9 10" key="1">
    <citation type="submission" date="2013-03" db="EMBL/GenBank/DDBJ databases">
        <title>The Genome Sequence of Exophiala aquamarina CBS 119918.</title>
        <authorList>
            <consortium name="The Broad Institute Genomics Platform"/>
            <person name="Cuomo C."/>
            <person name="de Hoog S."/>
            <person name="Gorbushina A."/>
            <person name="Walker B."/>
            <person name="Young S.K."/>
            <person name="Zeng Q."/>
            <person name="Gargeya S."/>
            <person name="Fitzgerald M."/>
            <person name="Haas B."/>
            <person name="Abouelleil A."/>
            <person name="Allen A.W."/>
            <person name="Alvarado L."/>
            <person name="Arachchi H.M."/>
            <person name="Berlin A.M."/>
            <person name="Chapman S.B."/>
            <person name="Gainer-Dewar J."/>
            <person name="Goldberg J."/>
            <person name="Griggs A."/>
            <person name="Gujja S."/>
            <person name="Hansen M."/>
            <person name="Howarth C."/>
            <person name="Imamovic A."/>
            <person name="Ireland A."/>
            <person name="Larimer J."/>
            <person name="McCowan C."/>
            <person name="Murphy C."/>
            <person name="Pearson M."/>
            <person name="Poon T.W."/>
            <person name="Priest M."/>
            <person name="Roberts A."/>
            <person name="Saif S."/>
            <person name="Shea T."/>
            <person name="Sisk P."/>
            <person name="Sykes S."/>
            <person name="Wortman J."/>
            <person name="Nusbaum C."/>
            <person name="Birren B."/>
        </authorList>
    </citation>
    <scope>NUCLEOTIDE SEQUENCE [LARGE SCALE GENOMIC DNA]</scope>
    <source>
        <strain evidence="9 10">CBS 119918</strain>
    </source>
</reference>